<name>A0ABQ8M5K0_LABRO</name>
<dbReference type="EMBL" id="JACTAM010000013">
    <property type="protein sequence ID" value="KAI2657826.1"/>
    <property type="molecule type" value="Genomic_DNA"/>
</dbReference>
<keyword evidence="1" id="KW-0472">Membrane</keyword>
<reference evidence="2 3" key="1">
    <citation type="submission" date="2022-01" db="EMBL/GenBank/DDBJ databases">
        <title>A high-quality chromosome-level genome assembly of rohu carp, Labeo rohita.</title>
        <authorList>
            <person name="Arick M.A. II"/>
            <person name="Hsu C.-Y."/>
            <person name="Magbanua Z."/>
            <person name="Pechanova O."/>
            <person name="Grover C."/>
            <person name="Miller E."/>
            <person name="Thrash A."/>
            <person name="Ezzel L."/>
            <person name="Alam S."/>
            <person name="Benzie J."/>
            <person name="Hamilton M."/>
            <person name="Karsi A."/>
            <person name="Lawrence M.L."/>
            <person name="Peterson D.G."/>
        </authorList>
    </citation>
    <scope>NUCLEOTIDE SEQUENCE [LARGE SCALE GENOMIC DNA]</scope>
    <source>
        <strain evidence="3">BAU-BD-2019</strain>
        <tissue evidence="2">Blood</tissue>
    </source>
</reference>
<keyword evidence="3" id="KW-1185">Reference proteome</keyword>
<dbReference type="PANTHER" id="PTHR31061:SF34">
    <property type="entry name" value="HEPARAN-ALPHA-GLUCOSAMINIDE N-ACETYLTRANSFERASE"/>
    <property type="match status" value="1"/>
</dbReference>
<dbReference type="PANTHER" id="PTHR31061">
    <property type="entry name" value="LD22376P"/>
    <property type="match status" value="1"/>
</dbReference>
<feature type="transmembrane region" description="Helical" evidence="1">
    <location>
        <begin position="590"/>
        <end position="608"/>
    </location>
</feature>
<proteinExistence type="predicted"/>
<dbReference type="Proteomes" id="UP000830375">
    <property type="component" value="Unassembled WGS sequence"/>
</dbReference>
<evidence type="ECO:0000256" key="1">
    <source>
        <dbReference type="SAM" id="Phobius"/>
    </source>
</evidence>
<evidence type="ECO:0000313" key="3">
    <source>
        <dbReference type="Proteomes" id="UP000830375"/>
    </source>
</evidence>
<protein>
    <submittedName>
        <fullName evidence="2">Heparan-alpha-glucosaminide N-acetyltransferase</fullName>
    </submittedName>
</protein>
<gene>
    <name evidence="2" type="ORF">H4Q32_009236</name>
</gene>
<accession>A0ABQ8M5K0</accession>
<feature type="transmembrane region" description="Helical" evidence="1">
    <location>
        <begin position="505"/>
        <end position="524"/>
    </location>
</feature>
<sequence>MDEALLIFHSELPYIVSVDYTSDYCYKCLYQPLARVGNGQNNISVVVSTQFTLTLKIARVDGKDTLCKLSKVSDFIRQVTVSLPPYGWGLVLGFFKIDTEVPFQTEPLSIYLLPQERAGRYVIPSLSQTFEEAGHYSLWMTQSGPVNDVKCSLTVDRSQNNVYLRKASLSRLLHSVITIVSSQLHCFLLCHQNINLEKACSVATPFLYNMKYGLSSNESKLFTEDRSICHLPTALVKLLRLRFSLTVMVFVNYGGGGYWFFHHAPWNGTSVVLAFTSMHRKGVSRLQLLRKTTWRTIVLMLIGFCFMNYSPKDGYWSHSNTLGLSGLSEEGRESRLTVCNSNRMFIFVCVHKCVSILVLATDTRSASAFGFHLFCPRNDADFLSPQRHPLEDSLLVDPHSRFGFILARVDLHCVAGDHLVVSHFLSACSKLPHVLYHTTEPFDPEGVLGTINSIVMGFLGMQRCLQLWTDVCVSGKGQRSFSPFDDDSAPAGKILLFYRKMNKHILARFLIWALILGISAAILSKCTRDEGFIPVNKNLWSLSFVTCMGCMSFVLLGMNSIFVYVGHSLLGFYFPFSWEMRFQDSHWEQLFQNMWGTALWLFIAYLLYRKQFFLKI</sequence>
<comment type="caution">
    <text evidence="2">The sequence shown here is derived from an EMBL/GenBank/DDBJ whole genome shotgun (WGS) entry which is preliminary data.</text>
</comment>
<organism evidence="2 3">
    <name type="scientific">Labeo rohita</name>
    <name type="common">Indian major carp</name>
    <name type="synonym">Cyprinus rohita</name>
    <dbReference type="NCBI Taxonomy" id="84645"/>
    <lineage>
        <taxon>Eukaryota</taxon>
        <taxon>Metazoa</taxon>
        <taxon>Chordata</taxon>
        <taxon>Craniata</taxon>
        <taxon>Vertebrata</taxon>
        <taxon>Euteleostomi</taxon>
        <taxon>Actinopterygii</taxon>
        <taxon>Neopterygii</taxon>
        <taxon>Teleostei</taxon>
        <taxon>Ostariophysi</taxon>
        <taxon>Cypriniformes</taxon>
        <taxon>Cyprinidae</taxon>
        <taxon>Labeoninae</taxon>
        <taxon>Labeonini</taxon>
        <taxon>Labeo</taxon>
    </lineage>
</organism>
<keyword evidence="1" id="KW-1133">Transmembrane helix</keyword>
<feature type="transmembrane region" description="Helical" evidence="1">
    <location>
        <begin position="539"/>
        <end position="556"/>
    </location>
</feature>
<evidence type="ECO:0000313" key="2">
    <source>
        <dbReference type="EMBL" id="KAI2657826.1"/>
    </source>
</evidence>
<keyword evidence="1" id="KW-0812">Transmembrane</keyword>